<evidence type="ECO:0000256" key="3">
    <source>
        <dbReference type="SAM" id="SignalP"/>
    </source>
</evidence>
<feature type="domain" description="Peptidase A1" evidence="4">
    <location>
        <begin position="49"/>
        <end position="422"/>
    </location>
</feature>
<organism evidence="5 6">
    <name type="scientific">Rhypophila decipiens</name>
    <dbReference type="NCBI Taxonomy" id="261697"/>
    <lineage>
        <taxon>Eukaryota</taxon>
        <taxon>Fungi</taxon>
        <taxon>Dikarya</taxon>
        <taxon>Ascomycota</taxon>
        <taxon>Pezizomycotina</taxon>
        <taxon>Sordariomycetes</taxon>
        <taxon>Sordariomycetidae</taxon>
        <taxon>Sordariales</taxon>
        <taxon>Naviculisporaceae</taxon>
        <taxon>Rhypophila</taxon>
    </lineage>
</organism>
<feature type="compositionally biased region" description="Polar residues" evidence="1">
    <location>
        <begin position="646"/>
        <end position="656"/>
    </location>
</feature>
<dbReference type="InterPro" id="IPR034164">
    <property type="entry name" value="Pepsin-like_dom"/>
</dbReference>
<dbReference type="Proteomes" id="UP001301769">
    <property type="component" value="Unassembled WGS sequence"/>
</dbReference>
<evidence type="ECO:0000313" key="6">
    <source>
        <dbReference type="Proteomes" id="UP001301769"/>
    </source>
</evidence>
<feature type="compositionally biased region" description="Low complexity" evidence="1">
    <location>
        <begin position="724"/>
        <end position="735"/>
    </location>
</feature>
<keyword evidence="2" id="KW-0472">Membrane</keyword>
<feature type="compositionally biased region" description="Basic and acidic residues" evidence="1">
    <location>
        <begin position="886"/>
        <end position="898"/>
    </location>
</feature>
<keyword evidence="2" id="KW-1133">Transmembrane helix</keyword>
<feature type="region of interest" description="Disordered" evidence="1">
    <location>
        <begin position="572"/>
        <end position="595"/>
    </location>
</feature>
<dbReference type="InterPro" id="IPR021109">
    <property type="entry name" value="Peptidase_aspartic_dom_sf"/>
</dbReference>
<proteinExistence type="predicted"/>
<keyword evidence="2" id="KW-0812">Transmembrane</keyword>
<feature type="compositionally biased region" description="Low complexity" evidence="1">
    <location>
        <begin position="704"/>
        <end position="715"/>
    </location>
</feature>
<protein>
    <submittedName>
        <fullName evidence="5">Aspartic peptidase domain-containing protein</fullName>
    </submittedName>
</protein>
<keyword evidence="6" id="KW-1185">Reference proteome</keyword>
<dbReference type="SUPFAM" id="SSF50630">
    <property type="entry name" value="Acid proteases"/>
    <property type="match status" value="1"/>
</dbReference>
<dbReference type="Gene3D" id="2.40.70.10">
    <property type="entry name" value="Acid Proteases"/>
    <property type="match status" value="2"/>
</dbReference>
<feature type="region of interest" description="Disordered" evidence="1">
    <location>
        <begin position="638"/>
        <end position="675"/>
    </location>
</feature>
<dbReference type="EMBL" id="MU858243">
    <property type="protein sequence ID" value="KAK4208455.1"/>
    <property type="molecule type" value="Genomic_DNA"/>
</dbReference>
<feature type="region of interest" description="Disordered" evidence="1">
    <location>
        <begin position="694"/>
        <end position="759"/>
    </location>
</feature>
<dbReference type="PROSITE" id="PS51767">
    <property type="entry name" value="PEPTIDASE_A1"/>
    <property type="match status" value="1"/>
</dbReference>
<feature type="signal peptide" evidence="3">
    <location>
        <begin position="1"/>
        <end position="24"/>
    </location>
</feature>
<evidence type="ECO:0000259" key="4">
    <source>
        <dbReference type="PROSITE" id="PS51767"/>
    </source>
</evidence>
<feature type="region of interest" description="Disordered" evidence="1">
    <location>
        <begin position="495"/>
        <end position="516"/>
    </location>
</feature>
<feature type="compositionally biased region" description="Basic and acidic residues" evidence="1">
    <location>
        <begin position="496"/>
        <end position="508"/>
    </location>
</feature>
<feature type="region of interest" description="Disordered" evidence="1">
    <location>
        <begin position="789"/>
        <end position="898"/>
    </location>
</feature>
<gene>
    <name evidence="5" type="ORF">QBC37DRAFT_296652</name>
</gene>
<keyword evidence="3" id="KW-0732">Signal</keyword>
<reference evidence="5" key="2">
    <citation type="submission" date="2023-05" db="EMBL/GenBank/DDBJ databases">
        <authorList>
            <consortium name="Lawrence Berkeley National Laboratory"/>
            <person name="Steindorff A."/>
            <person name="Hensen N."/>
            <person name="Bonometti L."/>
            <person name="Westerberg I."/>
            <person name="Brannstrom I.O."/>
            <person name="Guillou S."/>
            <person name="Cros-Aarteil S."/>
            <person name="Calhoun S."/>
            <person name="Haridas S."/>
            <person name="Kuo A."/>
            <person name="Mondo S."/>
            <person name="Pangilinan J."/>
            <person name="Riley R."/>
            <person name="Labutti K."/>
            <person name="Andreopoulos B."/>
            <person name="Lipzen A."/>
            <person name="Chen C."/>
            <person name="Yanf M."/>
            <person name="Daum C."/>
            <person name="Ng V."/>
            <person name="Clum A."/>
            <person name="Ohm R."/>
            <person name="Martin F."/>
            <person name="Silar P."/>
            <person name="Natvig D."/>
            <person name="Lalanne C."/>
            <person name="Gautier V."/>
            <person name="Ament-Velasquez S.L."/>
            <person name="Kruys A."/>
            <person name="Hutchinson M.I."/>
            <person name="Powell A.J."/>
            <person name="Barry K."/>
            <person name="Miller A.N."/>
            <person name="Grigoriev I.V."/>
            <person name="Debuchy R."/>
            <person name="Gladieux P."/>
            <person name="Thoren M.H."/>
            <person name="Johannesson H."/>
        </authorList>
    </citation>
    <scope>NUCLEOTIDE SEQUENCE</scope>
    <source>
        <strain evidence="5">PSN293</strain>
    </source>
</reference>
<comment type="caution">
    <text evidence="5">The sequence shown here is derived from an EMBL/GenBank/DDBJ whole genome shotgun (WGS) entry which is preliminary data.</text>
</comment>
<dbReference type="CDD" id="cd05471">
    <property type="entry name" value="pepsin_like"/>
    <property type="match status" value="1"/>
</dbReference>
<evidence type="ECO:0000256" key="2">
    <source>
        <dbReference type="SAM" id="Phobius"/>
    </source>
</evidence>
<evidence type="ECO:0000256" key="1">
    <source>
        <dbReference type="SAM" id="MobiDB-lite"/>
    </source>
</evidence>
<name>A0AAN6XXI5_9PEZI</name>
<feature type="compositionally biased region" description="Polar residues" evidence="1">
    <location>
        <begin position="821"/>
        <end position="834"/>
    </location>
</feature>
<feature type="compositionally biased region" description="Basic and acidic residues" evidence="1">
    <location>
        <begin position="855"/>
        <end position="875"/>
    </location>
</feature>
<dbReference type="AlphaFoldDB" id="A0AAN6XXI5"/>
<sequence>MRLPYRLAAVVCDIVLLFAPRVAAAVSGSSEALWIQPSTTWYGIDGTWSNFGFAAGSPGQVVYLSVATALSEIWVVDFGGCPPIQLCTNARGGVFDLGTSKTWQDLGPWQLGMNHTGMEGNGRYGFETIGFVNTVSQDVTSVDGALVAAVNDTNYYQGFIGVGVTQGRFGSNITNPFISQLSENYGYIPSHSYGYTAGAYYRDVGSNNGTFASLTLGGYDKLRFVPHETQFALDPETRLPKVRLRGVTARVSSLDKAPGNWTSTSQTLVEMSDSIVALIDSSTPYLWLPEEVCDRFASALNLTWREDLGLYVFPEGSHYMDFQSDQALSFTFSVSSYDNTDNFGRPLDLPGVINITLPSAAFAHLLRYPFKNVIQWGDSSIPYFPLKRSSPQVNGNQFIIGRAFMQEAYIITNYDRGQFSLHQALFPENSATNYTLQAIERPPDSPYPAYVPNGSSDGGLTPAKTAGIVLSAFACGSVIGAILWFCCRKRLRSKKGKNEQTEEAKEEARSDEDDLPQSPVKRMFTIIIGKKKSKKTLKVEEQRTIATEPVEVGADGEHQVFELPVPLEPVELDSHDIGDDDDTELGHSDSNGLSEYEITRRKLDRQLQGPVPTYSPPAVPITVDHVKSMQDVSAVAHYRPTDEPSPASSPTYANTNSLPDSLPSPLSPHPDWGTRHFDLPSPMTVAPPVVFHPHRATSTSDLNSSYSPISPHSSSQFPQTYAPSSVSRSDSNNVSPTSPAGSVGSFRAPRQTSPAYQRTPIDPTRVVCLGPLPENVELPSQRAPIPRIFAPDGRMVNPNLPVVQPRDQPPSPGSLKHSKSNGRGSNDTLGSNFTVEEENRLQGDGIPSPRVRPSRRTDDDHDFPRSPHSMERIEAGSELVHVPQVAEKRYSWEEHDDR</sequence>
<reference evidence="5" key="1">
    <citation type="journal article" date="2023" name="Mol. Phylogenet. Evol.">
        <title>Genome-scale phylogeny and comparative genomics of the fungal order Sordariales.</title>
        <authorList>
            <person name="Hensen N."/>
            <person name="Bonometti L."/>
            <person name="Westerberg I."/>
            <person name="Brannstrom I.O."/>
            <person name="Guillou S."/>
            <person name="Cros-Aarteil S."/>
            <person name="Calhoun S."/>
            <person name="Haridas S."/>
            <person name="Kuo A."/>
            <person name="Mondo S."/>
            <person name="Pangilinan J."/>
            <person name="Riley R."/>
            <person name="LaButti K."/>
            <person name="Andreopoulos B."/>
            <person name="Lipzen A."/>
            <person name="Chen C."/>
            <person name="Yan M."/>
            <person name="Daum C."/>
            <person name="Ng V."/>
            <person name="Clum A."/>
            <person name="Steindorff A."/>
            <person name="Ohm R.A."/>
            <person name="Martin F."/>
            <person name="Silar P."/>
            <person name="Natvig D.O."/>
            <person name="Lalanne C."/>
            <person name="Gautier V."/>
            <person name="Ament-Velasquez S.L."/>
            <person name="Kruys A."/>
            <person name="Hutchinson M.I."/>
            <person name="Powell A.J."/>
            <person name="Barry K."/>
            <person name="Miller A.N."/>
            <person name="Grigoriev I.V."/>
            <person name="Debuchy R."/>
            <person name="Gladieux P."/>
            <person name="Hiltunen Thoren M."/>
            <person name="Johannesson H."/>
        </authorList>
    </citation>
    <scope>NUCLEOTIDE SEQUENCE</scope>
    <source>
        <strain evidence="5">PSN293</strain>
    </source>
</reference>
<dbReference type="InterPro" id="IPR033121">
    <property type="entry name" value="PEPTIDASE_A1"/>
</dbReference>
<evidence type="ECO:0000313" key="5">
    <source>
        <dbReference type="EMBL" id="KAK4208455.1"/>
    </source>
</evidence>
<dbReference type="Pfam" id="PF00026">
    <property type="entry name" value="Asp"/>
    <property type="match status" value="1"/>
</dbReference>
<accession>A0AAN6XXI5</accession>
<feature type="chain" id="PRO_5042859281" evidence="3">
    <location>
        <begin position="25"/>
        <end position="898"/>
    </location>
</feature>
<feature type="transmembrane region" description="Helical" evidence="2">
    <location>
        <begin position="466"/>
        <end position="487"/>
    </location>
</feature>